<dbReference type="GO" id="GO:0006580">
    <property type="term" value="P:ethanolamine metabolic process"/>
    <property type="evidence" value="ECO:0007669"/>
    <property type="project" value="TreeGrafter"/>
</dbReference>
<dbReference type="EMBL" id="CP015402">
    <property type="protein sequence ID" value="ANU64575.1"/>
    <property type="molecule type" value="Genomic_DNA"/>
</dbReference>
<evidence type="ECO:0000313" key="3">
    <source>
        <dbReference type="EMBL" id="ANU64575.1"/>
    </source>
</evidence>
<dbReference type="Gene3D" id="3.20.20.190">
    <property type="entry name" value="Phosphatidylinositol (PI) phosphodiesterase"/>
    <property type="match status" value="1"/>
</dbReference>
<organism evidence="3 4">
    <name type="scientific">Muribaculum intestinale</name>
    <dbReference type="NCBI Taxonomy" id="1796646"/>
    <lineage>
        <taxon>Bacteria</taxon>
        <taxon>Pseudomonadati</taxon>
        <taxon>Bacteroidota</taxon>
        <taxon>Bacteroidia</taxon>
        <taxon>Bacteroidales</taxon>
        <taxon>Muribaculaceae</taxon>
        <taxon>Muribaculum</taxon>
    </lineage>
</organism>
<accession>A0A1Z2XFW4</accession>
<protein>
    <submittedName>
        <fullName evidence="3">Glycerophosphodiester phosphodiesterase</fullName>
    </submittedName>
</protein>
<dbReference type="GeneID" id="65537824"/>
<dbReference type="RefSeq" id="WP_068961851.1">
    <property type="nucleotide sequence ID" value="NZ_CAMRAI010000030.1"/>
</dbReference>
<dbReference type="STRING" id="1796646.A4V02_13160"/>
<keyword evidence="1" id="KW-0732">Signal</keyword>
<keyword evidence="4" id="KW-1185">Reference proteome</keyword>
<dbReference type="PROSITE" id="PS51704">
    <property type="entry name" value="GP_PDE"/>
    <property type="match status" value="1"/>
</dbReference>
<dbReference type="GO" id="GO:0005886">
    <property type="term" value="C:plasma membrane"/>
    <property type="evidence" value="ECO:0007669"/>
    <property type="project" value="TreeGrafter"/>
</dbReference>
<feature type="domain" description="GP-PDE" evidence="2">
    <location>
        <begin position="38"/>
        <end position="290"/>
    </location>
</feature>
<dbReference type="Pfam" id="PF16387">
    <property type="entry name" value="DUF4996"/>
    <property type="match status" value="1"/>
</dbReference>
<dbReference type="OrthoDB" id="384721at2"/>
<dbReference type="CDD" id="cd08566">
    <property type="entry name" value="GDPD_AtGDE_like"/>
    <property type="match status" value="1"/>
</dbReference>
<dbReference type="GO" id="GO:0008889">
    <property type="term" value="F:glycerophosphodiester phosphodiesterase activity"/>
    <property type="evidence" value="ECO:0007669"/>
    <property type="project" value="TreeGrafter"/>
</dbReference>
<accession>A0A1B1SCT2</accession>
<dbReference type="PANTHER" id="PTHR46320">
    <property type="entry name" value="GLYCEROPHOSPHODIESTER PHOSPHODIESTERASE 1"/>
    <property type="match status" value="1"/>
</dbReference>
<gene>
    <name evidence="3" type="ORF">A4V02_13160</name>
</gene>
<sequence>MRLISAIVMLLAAVSVGAATRVDSLREAIYSPAPFKKPIVIAHRGDWRSGTENSLRAIRRCIDMGVDIVELDIAMTRDSVLVLMHDETIDRTTTGSGRVSDYTLEQLKEFNLRSPIGVVTRQKIPTFKEALALCRGRLLVQVDKWPHFRERLLKEAAEAGCLDHIILRSSWSSLRKNKEIGALPREVIYIPVLVCKGDGDDERLDDFLANFDTPVISFSFRHTDYHVLRRIKEVRDKGYHVWLNSLWSTFNGGHDDELAYENPAEAYGWLIDMGADMIFTDHPALLVDYLTNDLKQNN</sequence>
<evidence type="ECO:0000259" key="2">
    <source>
        <dbReference type="PROSITE" id="PS51704"/>
    </source>
</evidence>
<dbReference type="PANTHER" id="PTHR46320:SF1">
    <property type="entry name" value="GLYCEROPHOSPHODIESTER PHOSPHODIESTERASE 1"/>
    <property type="match status" value="1"/>
</dbReference>
<feature type="signal peptide" evidence="1">
    <location>
        <begin position="1"/>
        <end position="18"/>
    </location>
</feature>
<proteinExistence type="predicted"/>
<evidence type="ECO:0000313" key="4">
    <source>
        <dbReference type="Proteomes" id="UP000186351"/>
    </source>
</evidence>
<dbReference type="Proteomes" id="UP000186351">
    <property type="component" value="Chromosome"/>
</dbReference>
<dbReference type="AlphaFoldDB" id="A0A1B1SCT2"/>
<dbReference type="InterPro" id="IPR017946">
    <property type="entry name" value="PLC-like_Pdiesterase_TIM-brl"/>
</dbReference>
<name>A0A1B1SCT2_9BACT</name>
<feature type="chain" id="PRO_5008529470" evidence="1">
    <location>
        <begin position="19"/>
        <end position="298"/>
    </location>
</feature>
<dbReference type="GO" id="GO:0006644">
    <property type="term" value="P:phospholipid metabolic process"/>
    <property type="evidence" value="ECO:0007669"/>
    <property type="project" value="TreeGrafter"/>
</dbReference>
<dbReference type="InterPro" id="IPR030395">
    <property type="entry name" value="GP_PDE_dom"/>
</dbReference>
<dbReference type="KEGG" id="pary:A4V02_13160"/>
<evidence type="ECO:0000256" key="1">
    <source>
        <dbReference type="SAM" id="SignalP"/>
    </source>
</evidence>
<reference evidence="4" key="1">
    <citation type="submission" date="2016-04" db="EMBL/GenBank/DDBJ databases">
        <title>Complete Genome Sequences of Twelve Strains of a Stable Defined Moderately Diverse Mouse Microbiota 2 (sDMDMm2).</title>
        <authorList>
            <person name="Uchimura Y."/>
            <person name="Wyss M."/>
            <person name="Brugiroux S."/>
            <person name="Limenitakis J.P."/>
            <person name="Stecher B."/>
            <person name="McCoy K.D."/>
            <person name="Macpherson A.J."/>
        </authorList>
    </citation>
    <scope>NUCLEOTIDE SEQUENCE [LARGE SCALE GENOMIC DNA]</scope>
    <source>
        <strain evidence="4">YL27</strain>
    </source>
</reference>
<dbReference type="Pfam" id="PF03009">
    <property type="entry name" value="GDPD"/>
    <property type="match status" value="1"/>
</dbReference>
<dbReference type="GO" id="GO:0070291">
    <property type="term" value="P:N-acylethanolamine metabolic process"/>
    <property type="evidence" value="ECO:0007669"/>
    <property type="project" value="TreeGrafter"/>
</dbReference>
<dbReference type="SUPFAM" id="SSF51695">
    <property type="entry name" value="PLC-like phosphodiesterases"/>
    <property type="match status" value="1"/>
</dbReference>
<dbReference type="InterPro" id="IPR032160">
    <property type="entry name" value="DUF4996"/>
</dbReference>